<comment type="caution">
    <text evidence="3">The sequence shown here is derived from an EMBL/GenBank/DDBJ whole genome shotgun (WGS) entry which is preliminary data.</text>
</comment>
<dbReference type="PANTHER" id="PTHR21595:SF2">
    <property type="entry name" value="CALMODULIN-REGULATED SPECTRIN-ASSOCIATED PROTEIN 3"/>
    <property type="match status" value="1"/>
</dbReference>
<dbReference type="InterPro" id="IPR022613">
    <property type="entry name" value="CH_CAMSAP_2"/>
</dbReference>
<proteinExistence type="predicted"/>
<protein>
    <submittedName>
        <fullName evidence="3">Calmodulin-regulated spectrin-associated protein 3</fullName>
    </submittedName>
</protein>
<dbReference type="Pfam" id="PF11971">
    <property type="entry name" value="CAMSAP_CH"/>
    <property type="match status" value="1"/>
</dbReference>
<dbReference type="InterPro" id="IPR001715">
    <property type="entry name" value="CH_dom"/>
</dbReference>
<feature type="region of interest" description="Disordered" evidence="1">
    <location>
        <begin position="297"/>
        <end position="318"/>
    </location>
</feature>
<dbReference type="InterPro" id="IPR036872">
    <property type="entry name" value="CH_dom_sf"/>
</dbReference>
<dbReference type="PANTHER" id="PTHR21595">
    <property type="entry name" value="PATRONIN"/>
    <property type="match status" value="1"/>
</dbReference>
<dbReference type="Proteomes" id="UP001266305">
    <property type="component" value="Unassembled WGS sequence"/>
</dbReference>
<dbReference type="InterPro" id="IPR032940">
    <property type="entry name" value="CAMSAP"/>
</dbReference>
<evidence type="ECO:0000259" key="2">
    <source>
        <dbReference type="PROSITE" id="PS50021"/>
    </source>
</evidence>
<feature type="domain" description="Calponin-homology (CH)" evidence="2">
    <location>
        <begin position="174"/>
        <end position="284"/>
    </location>
</feature>
<feature type="region of interest" description="Disordered" evidence="1">
    <location>
        <begin position="159"/>
        <end position="178"/>
    </location>
</feature>
<dbReference type="PROSITE" id="PS50021">
    <property type="entry name" value="CH"/>
    <property type="match status" value="1"/>
</dbReference>
<name>A0ABQ9WCF7_SAGOE</name>
<dbReference type="SUPFAM" id="SSF47576">
    <property type="entry name" value="Calponin-homology domain, CH-domain"/>
    <property type="match status" value="1"/>
</dbReference>
<evidence type="ECO:0000313" key="3">
    <source>
        <dbReference type="EMBL" id="KAK2119306.1"/>
    </source>
</evidence>
<dbReference type="InterPro" id="IPR058042">
    <property type="entry name" value="CAMSAP_N"/>
</dbReference>
<evidence type="ECO:0000313" key="4">
    <source>
        <dbReference type="Proteomes" id="UP001266305"/>
    </source>
</evidence>
<gene>
    <name evidence="3" type="primary">CAMSAP3_1</name>
    <name evidence="3" type="ORF">P7K49_000692</name>
</gene>
<dbReference type="Pfam" id="PF25532">
    <property type="entry name" value="CH_CAMSAP2_N"/>
    <property type="match status" value="2"/>
</dbReference>
<evidence type="ECO:0000256" key="1">
    <source>
        <dbReference type="SAM" id="MobiDB-lite"/>
    </source>
</evidence>
<sequence>MVEALPPGPGPLRRTFLLPEIKSLDQYDFSQAKVAASLAWVLWAAFRGTEHLPPELWEPFYTDHRALLQAWHQALPQLETPPNPSALLALLVRRGTVPALPERPVREADLRHQPILMGAHLAVIDALMAAFAFEWKKTLPALLFWVDTTVQRLQEKTEQEVAPRASPAAPADGVAPAQPSVRYGKDQVVARRAPCFPTVTSLQDLASGAALAITIHCYCPQLLRLEVCLKDPMSVVDSLYNLQLVQDFCASRLPRGCPPSLEDLLYIPLPLKDNLVVLLAELFMCFEVLKPDRASEGLADGHAASPQGTEACPPQNNSGSSSPFFNFCHPLLPQSPLRGSTGSLKSSPSMSHMEALGKAWNQQLSNVDVIMEDPVLLCSVSLDSLGPHVLRQPGPLSSPPRLRSLPTIEEALQIIHSAEPRLLPDGAANGSFYLHSRGALQAIPGLPIPA</sequence>
<reference evidence="3 4" key="1">
    <citation type="submission" date="2023-05" db="EMBL/GenBank/DDBJ databases">
        <title>B98-5 Cell Line De Novo Hybrid Assembly: An Optical Mapping Approach.</title>
        <authorList>
            <person name="Kananen K."/>
            <person name="Auerbach J.A."/>
            <person name="Kautto E."/>
            <person name="Blachly J.S."/>
        </authorList>
    </citation>
    <scope>NUCLEOTIDE SEQUENCE [LARGE SCALE GENOMIC DNA]</scope>
    <source>
        <strain evidence="3">B95-8</strain>
        <tissue evidence="3">Cell line</tissue>
    </source>
</reference>
<dbReference type="EMBL" id="JASSZA010000001">
    <property type="protein sequence ID" value="KAK2119306.1"/>
    <property type="molecule type" value="Genomic_DNA"/>
</dbReference>
<accession>A0ABQ9WCF7</accession>
<keyword evidence="4" id="KW-1185">Reference proteome</keyword>
<organism evidence="3 4">
    <name type="scientific">Saguinus oedipus</name>
    <name type="common">Cotton-top tamarin</name>
    <name type="synonym">Oedipomidas oedipus</name>
    <dbReference type="NCBI Taxonomy" id="9490"/>
    <lineage>
        <taxon>Eukaryota</taxon>
        <taxon>Metazoa</taxon>
        <taxon>Chordata</taxon>
        <taxon>Craniata</taxon>
        <taxon>Vertebrata</taxon>
        <taxon>Euteleostomi</taxon>
        <taxon>Mammalia</taxon>
        <taxon>Eutheria</taxon>
        <taxon>Euarchontoglires</taxon>
        <taxon>Primates</taxon>
        <taxon>Haplorrhini</taxon>
        <taxon>Platyrrhini</taxon>
        <taxon>Cebidae</taxon>
        <taxon>Callitrichinae</taxon>
        <taxon>Saguinus</taxon>
    </lineage>
</organism>